<evidence type="ECO:0000256" key="7">
    <source>
        <dbReference type="ARBA" id="ARBA00016544"/>
    </source>
</evidence>
<feature type="domain" description="Phosphotransferase system enzyme I N-terminal" evidence="23">
    <location>
        <begin position="5"/>
        <end position="128"/>
    </location>
</feature>
<keyword evidence="8 17" id="KW-0813">Transport</keyword>
<feature type="binding site" evidence="19">
    <location>
        <begin position="455"/>
        <end position="456"/>
    </location>
    <ligand>
        <name>phosphoenolpyruvate</name>
        <dbReference type="ChEBI" id="CHEBI:58702"/>
    </ligand>
</feature>
<evidence type="ECO:0000256" key="11">
    <source>
        <dbReference type="ARBA" id="ARBA00022679"/>
    </source>
</evidence>
<keyword evidence="24" id="KW-0670">Pyruvate</keyword>
<feature type="binding site" evidence="19">
    <location>
        <position position="298"/>
    </location>
    <ligand>
        <name>phosphoenolpyruvate</name>
        <dbReference type="ChEBI" id="CHEBI:58702"/>
    </ligand>
</feature>
<dbReference type="InterPro" id="IPR023151">
    <property type="entry name" value="PEP_util_CS"/>
</dbReference>
<keyword evidence="14 17" id="KW-0418">Kinase</keyword>
<dbReference type="AlphaFoldDB" id="A0A410JY60"/>
<dbReference type="SUPFAM" id="SSF47831">
    <property type="entry name" value="Enzyme I of the PEP:sugar phosphotransferase system HPr-binding (sub)domain"/>
    <property type="match status" value="1"/>
</dbReference>
<dbReference type="InterPro" id="IPR040442">
    <property type="entry name" value="Pyrv_kinase-like_dom_sf"/>
</dbReference>
<dbReference type="GO" id="GO:0005737">
    <property type="term" value="C:cytoplasm"/>
    <property type="evidence" value="ECO:0007669"/>
    <property type="project" value="UniProtKB-SubCell"/>
</dbReference>
<evidence type="ECO:0000256" key="1">
    <source>
        <dbReference type="ARBA" id="ARBA00000683"/>
    </source>
</evidence>
<comment type="subcellular location">
    <subcellularLocation>
        <location evidence="4 17">Cytoplasm</location>
    </subcellularLocation>
</comment>
<keyword evidence="12 17" id="KW-0598">Phosphotransferase system</keyword>
<comment type="catalytic activity">
    <reaction evidence="1 17">
        <text>L-histidyl-[protein] + phosphoenolpyruvate = N(pros)-phospho-L-histidyl-[protein] + pyruvate</text>
        <dbReference type="Rhea" id="RHEA:23880"/>
        <dbReference type="Rhea" id="RHEA-COMP:9745"/>
        <dbReference type="Rhea" id="RHEA-COMP:9746"/>
        <dbReference type="ChEBI" id="CHEBI:15361"/>
        <dbReference type="ChEBI" id="CHEBI:29979"/>
        <dbReference type="ChEBI" id="CHEBI:58702"/>
        <dbReference type="ChEBI" id="CHEBI:64837"/>
        <dbReference type="EC" id="2.7.3.9"/>
    </reaction>
</comment>
<dbReference type="KEGG" id="gtl:EP073_06445"/>
<dbReference type="PRINTS" id="PR01736">
    <property type="entry name" value="PHPHTRNFRASE"/>
</dbReference>
<feature type="active site" description="Tele-phosphohistidine intermediate" evidence="18">
    <location>
        <position position="191"/>
    </location>
</feature>
<dbReference type="Proteomes" id="UP000287502">
    <property type="component" value="Chromosome"/>
</dbReference>
<dbReference type="PANTHER" id="PTHR46244">
    <property type="entry name" value="PHOSPHOENOLPYRUVATE-PROTEIN PHOSPHOTRANSFERASE"/>
    <property type="match status" value="1"/>
</dbReference>
<evidence type="ECO:0000256" key="9">
    <source>
        <dbReference type="ARBA" id="ARBA00022490"/>
    </source>
</evidence>
<sequence>MKIYKGIGSSEGVSIGKCYLLDRLKVSFQKRRIEPHETDGECARLDSAVADATAYIEKVREMGKDSYSESHSMIFDVYLMLLRDEMLIGKSKELVRNSLVNAEQALHSTGRELSRVFQRADDEYLRERGNDVVHIVQKLMRFLTGEGYDILEQVEENSVVVSHDLSPSDTTHILKKKIKGFATDLGSKISHTSILARSLGLPAVVGLEDISKVAESGDIIILDGFEGVVIIDPDAETLEKYTVKEKRYRDYITSLENLRDTEVRTADGVDVYLYSNVELNDEIHLSNLNNASGVGLYRTEYIYLQHGDVSEEQQFQILKEAVELNGGKPTTIRTFDLGGEKLSEEMPHPKEQNPVMGLRAVRYSLRFREFFIRQLRAILRASVYGEIKIMFPMISGLHEYRKVREVYESAKKSLRAEGVPFAENIKLGIMVELPSIAIISGLIAREVDFMSVGTNDLIQYTLGIDRNNEYVAYLYKPAHPAILTLLNTIITAARKEGIDCSVCGEIAGEPRYIPILLGLGYRQLSMSPAHILRAKKLIKQLKAHDCEHLVADLMKCDTSILAEEKVTSFVERQGEGIFFS</sequence>
<keyword evidence="13 17" id="KW-0479">Metal-binding</keyword>
<dbReference type="Gene3D" id="3.20.20.60">
    <property type="entry name" value="Phosphoenolpyruvate-binding domains"/>
    <property type="match status" value="1"/>
</dbReference>
<organism evidence="24 25">
    <name type="scientific">Geovibrio thiophilus</name>
    <dbReference type="NCBI Taxonomy" id="139438"/>
    <lineage>
        <taxon>Bacteria</taxon>
        <taxon>Pseudomonadati</taxon>
        <taxon>Deferribacterota</taxon>
        <taxon>Deferribacteres</taxon>
        <taxon>Deferribacterales</taxon>
        <taxon>Geovibrionaceae</taxon>
        <taxon>Geovibrio</taxon>
    </lineage>
</organism>
<feature type="active site" description="Proton donor" evidence="18">
    <location>
        <position position="503"/>
    </location>
</feature>
<evidence type="ECO:0000259" key="22">
    <source>
        <dbReference type="Pfam" id="PF02896"/>
    </source>
</evidence>
<dbReference type="GO" id="GO:0046872">
    <property type="term" value="F:metal ion binding"/>
    <property type="evidence" value="ECO:0007669"/>
    <property type="project" value="UniProtKB-KW"/>
</dbReference>
<dbReference type="InterPro" id="IPR015813">
    <property type="entry name" value="Pyrv/PenolPyrv_kinase-like_dom"/>
</dbReference>
<keyword evidence="11 17" id="KW-0808">Transferase</keyword>
<accession>A0A410JY60</accession>
<evidence type="ECO:0000313" key="25">
    <source>
        <dbReference type="Proteomes" id="UP000287502"/>
    </source>
</evidence>
<dbReference type="SUPFAM" id="SSF52009">
    <property type="entry name" value="Phosphohistidine domain"/>
    <property type="match status" value="1"/>
</dbReference>
<evidence type="ECO:0000256" key="10">
    <source>
        <dbReference type="ARBA" id="ARBA00022597"/>
    </source>
</evidence>
<evidence type="ECO:0000256" key="2">
    <source>
        <dbReference type="ARBA" id="ARBA00001946"/>
    </source>
</evidence>
<evidence type="ECO:0000256" key="13">
    <source>
        <dbReference type="ARBA" id="ARBA00022723"/>
    </source>
</evidence>
<dbReference type="RefSeq" id="WP_128466345.1">
    <property type="nucleotide sequence ID" value="NZ_CP035108.1"/>
</dbReference>
<evidence type="ECO:0000259" key="21">
    <source>
        <dbReference type="Pfam" id="PF00391"/>
    </source>
</evidence>
<keyword evidence="15 17" id="KW-0460">Magnesium</keyword>
<name>A0A410JY60_9BACT</name>
<gene>
    <name evidence="24" type="primary">ptsP</name>
    <name evidence="24" type="ORF">EP073_06445</name>
</gene>
<reference evidence="24 25" key="1">
    <citation type="submission" date="2019-01" db="EMBL/GenBank/DDBJ databases">
        <title>Geovibrio thiophilus DSM 11263, complete genome.</title>
        <authorList>
            <person name="Spring S."/>
            <person name="Bunk B."/>
            <person name="Sproer C."/>
        </authorList>
    </citation>
    <scope>NUCLEOTIDE SEQUENCE [LARGE SCALE GENOMIC DNA]</scope>
    <source>
        <strain evidence="24 25">DSM 11263</strain>
    </source>
</reference>
<feature type="binding site" evidence="20">
    <location>
        <position position="432"/>
    </location>
    <ligand>
        <name>Mg(2+)</name>
        <dbReference type="ChEBI" id="CHEBI:18420"/>
    </ligand>
</feature>
<dbReference type="PANTHER" id="PTHR46244:SF3">
    <property type="entry name" value="PHOSPHOENOLPYRUVATE-PROTEIN PHOSPHOTRANSFERASE"/>
    <property type="match status" value="1"/>
</dbReference>
<proteinExistence type="inferred from homology"/>
<evidence type="ECO:0000256" key="15">
    <source>
        <dbReference type="ARBA" id="ARBA00022842"/>
    </source>
</evidence>
<evidence type="ECO:0000256" key="12">
    <source>
        <dbReference type="ARBA" id="ARBA00022683"/>
    </source>
</evidence>
<evidence type="ECO:0000256" key="5">
    <source>
        <dbReference type="ARBA" id="ARBA00007837"/>
    </source>
</evidence>
<comment type="similarity">
    <text evidence="5 17">Belongs to the PEP-utilizing enzyme family.</text>
</comment>
<dbReference type="EMBL" id="CP035108">
    <property type="protein sequence ID" value="QAR33059.1"/>
    <property type="molecule type" value="Genomic_DNA"/>
</dbReference>
<dbReference type="PIRSF" id="PIRSF000732">
    <property type="entry name" value="PTS_enzyme_I"/>
    <property type="match status" value="1"/>
</dbReference>
<dbReference type="GO" id="GO:0016301">
    <property type="term" value="F:kinase activity"/>
    <property type="evidence" value="ECO:0007669"/>
    <property type="project" value="UniProtKB-KW"/>
</dbReference>
<dbReference type="Pfam" id="PF05524">
    <property type="entry name" value="PEP-utilisers_N"/>
    <property type="match status" value="1"/>
</dbReference>
<dbReference type="Pfam" id="PF02896">
    <property type="entry name" value="PEP-utilizers_C"/>
    <property type="match status" value="1"/>
</dbReference>
<keyword evidence="10 17" id="KW-0762">Sugar transport</keyword>
<dbReference type="InterPro" id="IPR036637">
    <property type="entry name" value="Phosphohistidine_dom_sf"/>
</dbReference>
<feature type="binding site" evidence="19">
    <location>
        <position position="333"/>
    </location>
    <ligand>
        <name>phosphoenolpyruvate</name>
        <dbReference type="ChEBI" id="CHEBI:58702"/>
    </ligand>
</feature>
<dbReference type="InterPro" id="IPR024692">
    <property type="entry name" value="PTS_EI"/>
</dbReference>
<evidence type="ECO:0000256" key="4">
    <source>
        <dbReference type="ARBA" id="ARBA00004496"/>
    </source>
</evidence>
<comment type="cofactor">
    <cofactor evidence="2 17 20">
        <name>Mg(2+)</name>
        <dbReference type="ChEBI" id="CHEBI:18420"/>
    </cofactor>
</comment>
<dbReference type="Gene3D" id="3.50.30.10">
    <property type="entry name" value="Phosphohistidine domain"/>
    <property type="match status" value="1"/>
</dbReference>
<dbReference type="Pfam" id="PF00391">
    <property type="entry name" value="PEP-utilizers"/>
    <property type="match status" value="1"/>
</dbReference>
<dbReference type="Gene3D" id="1.10.274.10">
    <property type="entry name" value="PtsI, HPr-binding domain"/>
    <property type="match status" value="1"/>
</dbReference>
<dbReference type="EC" id="2.7.3.9" evidence="6 17"/>
<dbReference type="GO" id="GO:0009401">
    <property type="term" value="P:phosphoenolpyruvate-dependent sugar phosphotransferase system"/>
    <property type="evidence" value="ECO:0007669"/>
    <property type="project" value="UniProtKB-KW"/>
</dbReference>
<evidence type="ECO:0000256" key="14">
    <source>
        <dbReference type="ARBA" id="ARBA00022777"/>
    </source>
</evidence>
<feature type="binding site" evidence="19">
    <location>
        <position position="466"/>
    </location>
    <ligand>
        <name>phosphoenolpyruvate</name>
        <dbReference type="ChEBI" id="CHEBI:58702"/>
    </ligand>
</feature>
<evidence type="ECO:0000256" key="18">
    <source>
        <dbReference type="PIRSR" id="PIRSR000732-1"/>
    </source>
</evidence>
<feature type="binding site" evidence="20">
    <location>
        <position position="456"/>
    </location>
    <ligand>
        <name>Mg(2+)</name>
        <dbReference type="ChEBI" id="CHEBI:18420"/>
    </ligand>
</feature>
<dbReference type="SUPFAM" id="SSF51621">
    <property type="entry name" value="Phosphoenolpyruvate/pyruvate domain"/>
    <property type="match status" value="1"/>
</dbReference>
<evidence type="ECO:0000256" key="8">
    <source>
        <dbReference type="ARBA" id="ARBA00022448"/>
    </source>
</evidence>
<evidence type="ECO:0000256" key="19">
    <source>
        <dbReference type="PIRSR" id="PIRSR000732-2"/>
    </source>
</evidence>
<feature type="domain" description="PEP-utilising enzyme C-terminal" evidence="22">
    <location>
        <begin position="256"/>
        <end position="542"/>
    </location>
</feature>
<feature type="domain" description="PEP-utilising enzyme mobile" evidence="21">
    <location>
        <begin position="155"/>
        <end position="227"/>
    </location>
</feature>
<dbReference type="InterPro" id="IPR050499">
    <property type="entry name" value="PEP-utilizing_PTS_enzyme"/>
</dbReference>
<evidence type="ECO:0000256" key="6">
    <source>
        <dbReference type="ARBA" id="ARBA00012232"/>
    </source>
</evidence>
<dbReference type="NCBIfam" id="TIGR01417">
    <property type="entry name" value="PTS_I_fam"/>
    <property type="match status" value="1"/>
</dbReference>
<comment type="function">
    <text evidence="3 17">General (non sugar-specific) component of the phosphoenolpyruvate-dependent sugar phosphotransferase system (sugar PTS). This major carbohydrate active-transport system catalyzes the phosphorylation of incoming sugar substrates concomitantly with their translocation across the cell membrane. Enzyme I transfers the phosphoryl group from phosphoenolpyruvate (PEP) to the phosphoryl carrier protein (HPr).</text>
</comment>
<protein>
    <recommendedName>
        <fullName evidence="7 17">Phosphoenolpyruvate-protein phosphotransferase</fullName>
        <ecNumber evidence="6 17">2.7.3.9</ecNumber>
    </recommendedName>
    <alternativeName>
        <fullName evidence="16 17">Phosphotransferase system, enzyme I</fullName>
    </alternativeName>
</protein>
<keyword evidence="25" id="KW-1185">Reference proteome</keyword>
<dbReference type="InterPro" id="IPR008731">
    <property type="entry name" value="PTS_EIN"/>
</dbReference>
<dbReference type="InterPro" id="IPR008279">
    <property type="entry name" value="PEP-util_enz_mobile_dom"/>
</dbReference>
<evidence type="ECO:0000256" key="3">
    <source>
        <dbReference type="ARBA" id="ARBA00002728"/>
    </source>
</evidence>
<dbReference type="InterPro" id="IPR000121">
    <property type="entry name" value="PEP_util_C"/>
</dbReference>
<evidence type="ECO:0000256" key="16">
    <source>
        <dbReference type="ARBA" id="ARBA00033235"/>
    </source>
</evidence>
<keyword evidence="9 17" id="KW-0963">Cytoplasm</keyword>
<dbReference type="InterPro" id="IPR036618">
    <property type="entry name" value="PtsI_HPr-bd_sf"/>
</dbReference>
<evidence type="ECO:0000313" key="24">
    <source>
        <dbReference type="EMBL" id="QAR33059.1"/>
    </source>
</evidence>
<evidence type="ECO:0000256" key="17">
    <source>
        <dbReference type="PIRNR" id="PIRNR000732"/>
    </source>
</evidence>
<evidence type="ECO:0000256" key="20">
    <source>
        <dbReference type="PIRSR" id="PIRSR000732-3"/>
    </source>
</evidence>
<dbReference type="InterPro" id="IPR006318">
    <property type="entry name" value="PTS_EI-like"/>
</dbReference>
<dbReference type="PROSITE" id="PS00742">
    <property type="entry name" value="PEP_ENZYMES_2"/>
    <property type="match status" value="1"/>
</dbReference>
<dbReference type="GO" id="GO:0008965">
    <property type="term" value="F:phosphoenolpyruvate-protein phosphotransferase activity"/>
    <property type="evidence" value="ECO:0007669"/>
    <property type="project" value="UniProtKB-EC"/>
</dbReference>
<dbReference type="OrthoDB" id="9765468at2"/>
<evidence type="ECO:0000259" key="23">
    <source>
        <dbReference type="Pfam" id="PF05524"/>
    </source>
</evidence>